<dbReference type="PROSITE" id="PS00550">
    <property type="entry name" value="HEMERYTHRINS"/>
    <property type="match status" value="1"/>
</dbReference>
<organism evidence="5 6">
    <name type="scientific">Natranaerovirga hydrolytica</name>
    <dbReference type="NCBI Taxonomy" id="680378"/>
    <lineage>
        <taxon>Bacteria</taxon>
        <taxon>Bacillati</taxon>
        <taxon>Bacillota</taxon>
        <taxon>Clostridia</taxon>
        <taxon>Lachnospirales</taxon>
        <taxon>Natranaerovirgaceae</taxon>
        <taxon>Natranaerovirga</taxon>
    </lineage>
</organism>
<dbReference type="EMBL" id="SMGQ01000014">
    <property type="protein sequence ID" value="TCK92375.1"/>
    <property type="molecule type" value="Genomic_DNA"/>
</dbReference>
<dbReference type="CDD" id="cd12107">
    <property type="entry name" value="Hemerythrin"/>
    <property type="match status" value="1"/>
</dbReference>
<dbReference type="Pfam" id="PF01814">
    <property type="entry name" value="Hemerythrin"/>
    <property type="match status" value="1"/>
</dbReference>
<dbReference type="InterPro" id="IPR012312">
    <property type="entry name" value="Hemerythrin-like"/>
</dbReference>
<dbReference type="NCBIfam" id="TIGR02481">
    <property type="entry name" value="hemeryth_dom"/>
    <property type="match status" value="1"/>
</dbReference>
<keyword evidence="2" id="KW-0479">Metal-binding</keyword>
<dbReference type="SUPFAM" id="SSF47188">
    <property type="entry name" value="Hemerythrin-like"/>
    <property type="match status" value="1"/>
</dbReference>
<dbReference type="PANTHER" id="PTHR37164">
    <property type="entry name" value="BACTERIOHEMERYTHRIN"/>
    <property type="match status" value="1"/>
</dbReference>
<dbReference type="AlphaFoldDB" id="A0A4R1MJ09"/>
<comment type="caution">
    <text evidence="5">The sequence shown here is derived from an EMBL/GenBank/DDBJ whole genome shotgun (WGS) entry which is preliminary data.</text>
</comment>
<evidence type="ECO:0000256" key="2">
    <source>
        <dbReference type="ARBA" id="ARBA00022723"/>
    </source>
</evidence>
<name>A0A4R1MJ09_9FIRM</name>
<feature type="domain" description="Hemerythrin-like" evidence="4">
    <location>
        <begin position="12"/>
        <end position="133"/>
    </location>
</feature>
<dbReference type="Proteomes" id="UP000294545">
    <property type="component" value="Unassembled WGS sequence"/>
</dbReference>
<comment type="similarity">
    <text evidence="1">Belongs to the hemerythrin family.</text>
</comment>
<evidence type="ECO:0000259" key="4">
    <source>
        <dbReference type="Pfam" id="PF01814"/>
    </source>
</evidence>
<dbReference type="RefSeq" id="WP_132282813.1">
    <property type="nucleotide sequence ID" value="NZ_SMGQ01000014.1"/>
</dbReference>
<dbReference type="InterPro" id="IPR035938">
    <property type="entry name" value="Hemerythrin-like_sf"/>
</dbReference>
<evidence type="ECO:0000256" key="1">
    <source>
        <dbReference type="ARBA" id="ARBA00010587"/>
    </source>
</evidence>
<dbReference type="PANTHER" id="PTHR37164:SF1">
    <property type="entry name" value="BACTERIOHEMERYTHRIN"/>
    <property type="match status" value="1"/>
</dbReference>
<dbReference type="InterPro" id="IPR012827">
    <property type="entry name" value="Hemerythrin_metal-bd"/>
</dbReference>
<reference evidence="5 6" key="1">
    <citation type="submission" date="2019-03" db="EMBL/GenBank/DDBJ databases">
        <title>Genomic Encyclopedia of Type Strains, Phase IV (KMG-IV): sequencing the most valuable type-strain genomes for metagenomic binning, comparative biology and taxonomic classification.</title>
        <authorList>
            <person name="Goeker M."/>
        </authorList>
    </citation>
    <scope>NUCLEOTIDE SEQUENCE [LARGE SCALE GENOMIC DNA]</scope>
    <source>
        <strain evidence="5 6">DSM 24176</strain>
    </source>
</reference>
<gene>
    <name evidence="5" type="ORF">EDC19_2110</name>
</gene>
<dbReference type="InterPro" id="IPR050669">
    <property type="entry name" value="Hemerythrin"/>
</dbReference>
<accession>A0A4R1MJ09</accession>
<dbReference type="InterPro" id="IPR016131">
    <property type="entry name" value="Haemerythrin_Fe_BS"/>
</dbReference>
<dbReference type="OrthoDB" id="9797092at2"/>
<dbReference type="GO" id="GO:0046872">
    <property type="term" value="F:metal ion binding"/>
    <property type="evidence" value="ECO:0007669"/>
    <property type="project" value="UniProtKB-KW"/>
</dbReference>
<dbReference type="Gene3D" id="1.20.120.50">
    <property type="entry name" value="Hemerythrin-like"/>
    <property type="match status" value="1"/>
</dbReference>
<evidence type="ECO:0000313" key="5">
    <source>
        <dbReference type="EMBL" id="TCK92375.1"/>
    </source>
</evidence>
<sequence>MALVWNDNMELGIPTIDAQHKKLVELCGEAFDLSKEIEDGKDYYDDITMILTEIKKYTVEHFEYEESLMKEAGYANLLDHEMEHTFFVKKIEKLNKKEYDEPQEQKEFILNLSQVLFDWLSHHILETDKKYVETLK</sequence>
<evidence type="ECO:0000256" key="3">
    <source>
        <dbReference type="ARBA" id="ARBA00023004"/>
    </source>
</evidence>
<keyword evidence="3" id="KW-0408">Iron</keyword>
<dbReference type="NCBIfam" id="NF033749">
    <property type="entry name" value="bact_hemeryth"/>
    <property type="match status" value="1"/>
</dbReference>
<evidence type="ECO:0000313" key="6">
    <source>
        <dbReference type="Proteomes" id="UP000294545"/>
    </source>
</evidence>
<keyword evidence="6" id="KW-1185">Reference proteome</keyword>
<protein>
    <submittedName>
        <fullName evidence="5">Hemerythrin</fullName>
    </submittedName>
</protein>
<proteinExistence type="inferred from homology"/>